<gene>
    <name evidence="2" type="ORF">EYS09_04005</name>
</gene>
<keyword evidence="3" id="KW-1185">Reference proteome</keyword>
<dbReference type="Pfam" id="PF13336">
    <property type="entry name" value="AcetylCoA_hyd_C"/>
    <property type="match status" value="1"/>
</dbReference>
<dbReference type="GO" id="GO:0006083">
    <property type="term" value="P:acetate metabolic process"/>
    <property type="evidence" value="ECO:0007669"/>
    <property type="project" value="InterPro"/>
</dbReference>
<feature type="domain" description="Acetyl-CoA hydrolase/transferase C-terminal" evidence="1">
    <location>
        <begin position="266"/>
        <end position="417"/>
    </location>
</feature>
<dbReference type="InterPro" id="IPR046433">
    <property type="entry name" value="ActCoA_hydro"/>
</dbReference>
<sequence>MTTTDGPGRPEDLLAHLRPGADLIVPIQLGEPVTLLDTLEAHAGELSGVRVHRMDPVAERAYIRGEYGDHLRHVDYFLGPGSRAAYWRGTCELVPNHFSEMPRVLRLTTERPIVLAGASLPDEHGYFSLGTNADYTAAFIGEAPFFLEANAHMPRTFGQNQVHISQVLGWCRADRELPETAPPEPDERDRTIAGLIAERIGDGSCLQVGVGRIPDALLASLTGHRDLGVHTEALSDGIMNLVDRGVITGARKVQHRNQHVATFCVGSRRLLRWLDDNSAVCLLPVDRVNDPRRVAREPRFVSINATSEVDLLGQAASETIAGRYWSSSGGQADFARGAMYSAGGQGFLVLHAATGKGVSRINASLTPGSVVTTLKNTVDNIVTEYGVAALRGKSLGERARALIAIAHPDHRDRLRHDARKAGLLH</sequence>
<proteinExistence type="predicted"/>
<protein>
    <submittedName>
        <fullName evidence="2">Acetyl-CoA hydrolase/transferase family protein</fullName>
    </submittedName>
</protein>
<dbReference type="GO" id="GO:0008775">
    <property type="term" value="F:acetate CoA-transferase activity"/>
    <property type="evidence" value="ECO:0007669"/>
    <property type="project" value="InterPro"/>
</dbReference>
<dbReference type="SUPFAM" id="SSF100950">
    <property type="entry name" value="NagB/RpiA/CoA transferase-like"/>
    <property type="match status" value="2"/>
</dbReference>
<evidence type="ECO:0000313" key="2">
    <source>
        <dbReference type="EMBL" id="TBO60945.1"/>
    </source>
</evidence>
<reference evidence="2 3" key="1">
    <citation type="submission" date="2019-02" db="EMBL/GenBank/DDBJ databases">
        <title>Draft Genome Sequence of Streptomyces sp. AM-2504, identified by 16S rRNA comparative analysis as a Streptomyces Kasugaensis strain.</title>
        <authorList>
            <person name="Napolioni V."/>
            <person name="Giuliodori A.M."/>
            <person name="Spurio R."/>
            <person name="Fabbretti A."/>
        </authorList>
    </citation>
    <scope>NUCLEOTIDE SEQUENCE [LARGE SCALE GENOMIC DNA]</scope>
    <source>
        <strain evidence="2 3">AM-2504</strain>
    </source>
</reference>
<dbReference type="InterPro" id="IPR038460">
    <property type="entry name" value="AcetylCoA_hyd_C_sf"/>
</dbReference>
<accession>A0A4Q9I0P4</accession>
<dbReference type="Gene3D" id="3.40.1080.20">
    <property type="entry name" value="Acetyl-CoA hydrolase/transferase C-terminal domain"/>
    <property type="match status" value="1"/>
</dbReference>
<dbReference type="GO" id="GO:0016787">
    <property type="term" value="F:hydrolase activity"/>
    <property type="evidence" value="ECO:0007669"/>
    <property type="project" value="UniProtKB-KW"/>
</dbReference>
<dbReference type="PANTHER" id="PTHR21432:SF20">
    <property type="entry name" value="ACETYL-COA HYDROLASE"/>
    <property type="match status" value="1"/>
</dbReference>
<dbReference type="PANTHER" id="PTHR21432">
    <property type="entry name" value="ACETYL-COA HYDROLASE-RELATED"/>
    <property type="match status" value="1"/>
</dbReference>
<dbReference type="Gene3D" id="3.40.1080.10">
    <property type="entry name" value="Glutaconate Coenzyme A-transferase"/>
    <property type="match status" value="1"/>
</dbReference>
<dbReference type="InterPro" id="IPR037171">
    <property type="entry name" value="NagB/RpiA_transferase-like"/>
</dbReference>
<dbReference type="Gene3D" id="3.30.750.70">
    <property type="entry name" value="4-hydroxybutyrate coenzyme like domains"/>
    <property type="match status" value="1"/>
</dbReference>
<evidence type="ECO:0000313" key="3">
    <source>
        <dbReference type="Proteomes" id="UP000292452"/>
    </source>
</evidence>
<dbReference type="InterPro" id="IPR026888">
    <property type="entry name" value="AcetylCoA_hyd_C"/>
</dbReference>
<dbReference type="Proteomes" id="UP000292452">
    <property type="component" value="Unassembled WGS sequence"/>
</dbReference>
<dbReference type="EMBL" id="SIXH01000021">
    <property type="protein sequence ID" value="TBO60945.1"/>
    <property type="molecule type" value="Genomic_DNA"/>
</dbReference>
<keyword evidence="2" id="KW-0808">Transferase</keyword>
<evidence type="ECO:0000259" key="1">
    <source>
        <dbReference type="Pfam" id="PF13336"/>
    </source>
</evidence>
<keyword evidence="2" id="KW-0378">Hydrolase</keyword>
<organism evidence="2 3">
    <name type="scientific">Streptomyces kasugaensis</name>
    <dbReference type="NCBI Taxonomy" id="1946"/>
    <lineage>
        <taxon>Bacteria</taxon>
        <taxon>Bacillati</taxon>
        <taxon>Actinomycetota</taxon>
        <taxon>Actinomycetes</taxon>
        <taxon>Kitasatosporales</taxon>
        <taxon>Streptomycetaceae</taxon>
        <taxon>Streptomyces</taxon>
    </lineage>
</organism>
<comment type="caution">
    <text evidence="2">The sequence shown here is derived from an EMBL/GenBank/DDBJ whole genome shotgun (WGS) entry which is preliminary data.</text>
</comment>
<dbReference type="AlphaFoldDB" id="A0A4Q9I0P4"/>
<name>A0A4Q9I0P4_STRKA</name>